<name>A0A4S8MR22_DENBC</name>
<dbReference type="EMBL" id="ML179048">
    <property type="protein sequence ID" value="THV05533.1"/>
    <property type="molecule type" value="Genomic_DNA"/>
</dbReference>
<protein>
    <submittedName>
        <fullName evidence="2">Uncharacterized protein</fullName>
    </submittedName>
</protein>
<reference evidence="2 3" key="1">
    <citation type="journal article" date="2019" name="Nat. Ecol. Evol.">
        <title>Megaphylogeny resolves global patterns of mushroom evolution.</title>
        <authorList>
            <person name="Varga T."/>
            <person name="Krizsan K."/>
            <person name="Foldi C."/>
            <person name="Dima B."/>
            <person name="Sanchez-Garcia M."/>
            <person name="Sanchez-Ramirez S."/>
            <person name="Szollosi G.J."/>
            <person name="Szarkandi J.G."/>
            <person name="Papp V."/>
            <person name="Albert L."/>
            <person name="Andreopoulos W."/>
            <person name="Angelini C."/>
            <person name="Antonin V."/>
            <person name="Barry K.W."/>
            <person name="Bougher N.L."/>
            <person name="Buchanan P."/>
            <person name="Buyck B."/>
            <person name="Bense V."/>
            <person name="Catcheside P."/>
            <person name="Chovatia M."/>
            <person name="Cooper J."/>
            <person name="Damon W."/>
            <person name="Desjardin D."/>
            <person name="Finy P."/>
            <person name="Geml J."/>
            <person name="Haridas S."/>
            <person name="Hughes K."/>
            <person name="Justo A."/>
            <person name="Karasinski D."/>
            <person name="Kautmanova I."/>
            <person name="Kiss B."/>
            <person name="Kocsube S."/>
            <person name="Kotiranta H."/>
            <person name="LaButti K.M."/>
            <person name="Lechner B.E."/>
            <person name="Liimatainen K."/>
            <person name="Lipzen A."/>
            <person name="Lukacs Z."/>
            <person name="Mihaltcheva S."/>
            <person name="Morgado L.N."/>
            <person name="Niskanen T."/>
            <person name="Noordeloos M.E."/>
            <person name="Ohm R.A."/>
            <person name="Ortiz-Santana B."/>
            <person name="Ovrebo C."/>
            <person name="Racz N."/>
            <person name="Riley R."/>
            <person name="Savchenko A."/>
            <person name="Shiryaev A."/>
            <person name="Soop K."/>
            <person name="Spirin V."/>
            <person name="Szebenyi C."/>
            <person name="Tomsovsky M."/>
            <person name="Tulloss R.E."/>
            <person name="Uehling J."/>
            <person name="Grigoriev I.V."/>
            <person name="Vagvolgyi C."/>
            <person name="Papp T."/>
            <person name="Martin F.M."/>
            <person name="Miettinen O."/>
            <person name="Hibbett D.S."/>
            <person name="Nagy L.G."/>
        </authorList>
    </citation>
    <scope>NUCLEOTIDE SEQUENCE [LARGE SCALE GENOMIC DNA]</scope>
    <source>
        <strain evidence="2 3">CBS 962.96</strain>
    </source>
</reference>
<evidence type="ECO:0000256" key="1">
    <source>
        <dbReference type="SAM" id="MobiDB-lite"/>
    </source>
</evidence>
<sequence length="67" mass="7869">MRPASPYSDFQTTTMLPPTRPSYARRVERRLVQAWKSVTHATRKSERASFVPPGFILVTKRRSIRYM</sequence>
<dbReference type="Proteomes" id="UP000297245">
    <property type="component" value="Unassembled WGS sequence"/>
</dbReference>
<evidence type="ECO:0000313" key="2">
    <source>
        <dbReference type="EMBL" id="THV05533.1"/>
    </source>
</evidence>
<dbReference type="AlphaFoldDB" id="A0A4S8MR22"/>
<keyword evidence="3" id="KW-1185">Reference proteome</keyword>
<gene>
    <name evidence="2" type="ORF">K435DRAFT_961033</name>
</gene>
<feature type="region of interest" description="Disordered" evidence="1">
    <location>
        <begin position="1"/>
        <end position="21"/>
    </location>
</feature>
<evidence type="ECO:0000313" key="3">
    <source>
        <dbReference type="Proteomes" id="UP000297245"/>
    </source>
</evidence>
<proteinExistence type="predicted"/>
<accession>A0A4S8MR22</accession>
<organism evidence="2 3">
    <name type="scientific">Dendrothele bispora (strain CBS 962.96)</name>
    <dbReference type="NCBI Taxonomy" id="1314807"/>
    <lineage>
        <taxon>Eukaryota</taxon>
        <taxon>Fungi</taxon>
        <taxon>Dikarya</taxon>
        <taxon>Basidiomycota</taxon>
        <taxon>Agaricomycotina</taxon>
        <taxon>Agaricomycetes</taxon>
        <taxon>Agaricomycetidae</taxon>
        <taxon>Agaricales</taxon>
        <taxon>Agaricales incertae sedis</taxon>
        <taxon>Dendrothele</taxon>
    </lineage>
</organism>
<dbReference type="OrthoDB" id="2864141at2759"/>